<dbReference type="Pfam" id="PF01408">
    <property type="entry name" value="GFO_IDH_MocA"/>
    <property type="match status" value="1"/>
</dbReference>
<reference evidence="5" key="1">
    <citation type="submission" date="2022-06" db="EMBL/GenBank/DDBJ databases">
        <title>Novel species in genus nocardia.</title>
        <authorList>
            <person name="Li F."/>
        </authorList>
    </citation>
    <scope>NUCLEOTIDE SEQUENCE</scope>
    <source>
        <strain evidence="5">CDC141</strain>
    </source>
</reference>
<dbReference type="AlphaFoldDB" id="A0A9X2ECB6"/>
<dbReference type="SUPFAM" id="SSF55347">
    <property type="entry name" value="Glyceraldehyde-3-phosphate dehydrogenase-like, C-terminal domain"/>
    <property type="match status" value="1"/>
</dbReference>
<evidence type="ECO:0000259" key="3">
    <source>
        <dbReference type="Pfam" id="PF01408"/>
    </source>
</evidence>
<dbReference type="InterPro" id="IPR036291">
    <property type="entry name" value="NAD(P)-bd_dom_sf"/>
</dbReference>
<evidence type="ECO:0000313" key="6">
    <source>
        <dbReference type="Proteomes" id="UP001139157"/>
    </source>
</evidence>
<gene>
    <name evidence="5" type="ORF">NDR86_24150</name>
</gene>
<keyword evidence="6" id="KW-1185">Reference proteome</keyword>
<dbReference type="EMBL" id="JAMRXG010000010">
    <property type="protein sequence ID" value="MCM6776583.1"/>
    <property type="molecule type" value="Genomic_DNA"/>
</dbReference>
<dbReference type="PANTHER" id="PTHR42840">
    <property type="entry name" value="NAD(P)-BINDING ROSSMANN-FOLD SUPERFAMILY PROTEIN-RELATED"/>
    <property type="match status" value="1"/>
</dbReference>
<dbReference type="Proteomes" id="UP001139157">
    <property type="component" value="Unassembled WGS sequence"/>
</dbReference>
<dbReference type="RefSeq" id="WP_251914865.1">
    <property type="nucleotide sequence ID" value="NZ_JAMRXG010000010.1"/>
</dbReference>
<dbReference type="Gene3D" id="3.40.50.720">
    <property type="entry name" value="NAD(P)-binding Rossmann-like Domain"/>
    <property type="match status" value="1"/>
</dbReference>
<dbReference type="InterPro" id="IPR055170">
    <property type="entry name" value="GFO_IDH_MocA-like_dom"/>
</dbReference>
<proteinExistence type="inferred from homology"/>
<comment type="caution">
    <text evidence="5">The sequence shown here is derived from an EMBL/GenBank/DDBJ whole genome shotgun (WGS) entry which is preliminary data.</text>
</comment>
<sequence length="335" mass="36079">MTIRLGLAGTGRIGTSHAETLKALPGVASVVVADADRERARTTATKLGVEFAPDIETLLAADIAGLVIATATDSHPELITKAVDRGIPVFCEKPVAADIAGTLEVIRHVENGSVPVQIGFQRRFDIGYAAARAAVAAGELGWLHTLRATTLDPAPPPAEYIPRSGGLFRDCGVHDFDIIRWVTGREVAEVFVLGGNRGERFFADAGDVDTAAVVMRMDDGALATVSLGRYNGAGYDVRLEVLGSRGNAVVGLDDRSPLRSVEPDYPASPYPAYPGFMERFRRAYTEELRIFLSVVTGETENPCEPIDALEAFYIAEACELSRRERRPVAVEEVRI</sequence>
<dbReference type="GO" id="GO:0000166">
    <property type="term" value="F:nucleotide binding"/>
    <property type="evidence" value="ECO:0007669"/>
    <property type="project" value="InterPro"/>
</dbReference>
<protein>
    <submittedName>
        <fullName evidence="5">Gfo/Idh/MocA family oxidoreductase</fullName>
    </submittedName>
</protein>
<keyword evidence="2" id="KW-0560">Oxidoreductase</keyword>
<evidence type="ECO:0000256" key="1">
    <source>
        <dbReference type="ARBA" id="ARBA00010928"/>
    </source>
</evidence>
<dbReference type="PANTHER" id="PTHR42840:SF3">
    <property type="entry name" value="BINDING ROSSMANN FOLD OXIDOREDUCTASE, PUTATIVE (AFU_ORTHOLOGUE AFUA_2G10240)-RELATED"/>
    <property type="match status" value="1"/>
</dbReference>
<feature type="domain" description="GFO/IDH/MocA-like oxidoreductase" evidence="4">
    <location>
        <begin position="128"/>
        <end position="248"/>
    </location>
</feature>
<comment type="similarity">
    <text evidence="1">Belongs to the Gfo/Idh/MocA family.</text>
</comment>
<dbReference type="Gene3D" id="3.30.360.10">
    <property type="entry name" value="Dihydrodipicolinate Reductase, domain 2"/>
    <property type="match status" value="1"/>
</dbReference>
<name>A0A9X2ECB6_9NOCA</name>
<evidence type="ECO:0000313" key="5">
    <source>
        <dbReference type="EMBL" id="MCM6776583.1"/>
    </source>
</evidence>
<dbReference type="GO" id="GO:0016491">
    <property type="term" value="F:oxidoreductase activity"/>
    <property type="evidence" value="ECO:0007669"/>
    <property type="project" value="UniProtKB-KW"/>
</dbReference>
<dbReference type="InterPro" id="IPR000683">
    <property type="entry name" value="Gfo/Idh/MocA-like_OxRdtase_N"/>
</dbReference>
<evidence type="ECO:0000256" key="2">
    <source>
        <dbReference type="ARBA" id="ARBA00023002"/>
    </source>
</evidence>
<feature type="domain" description="Gfo/Idh/MocA-like oxidoreductase N-terminal" evidence="3">
    <location>
        <begin position="3"/>
        <end position="120"/>
    </location>
</feature>
<accession>A0A9X2ECB6</accession>
<organism evidence="5 6">
    <name type="scientific">Nocardia pulmonis</name>
    <dbReference type="NCBI Taxonomy" id="2951408"/>
    <lineage>
        <taxon>Bacteria</taxon>
        <taxon>Bacillati</taxon>
        <taxon>Actinomycetota</taxon>
        <taxon>Actinomycetes</taxon>
        <taxon>Mycobacteriales</taxon>
        <taxon>Nocardiaceae</taxon>
        <taxon>Nocardia</taxon>
    </lineage>
</organism>
<dbReference type="SUPFAM" id="SSF51735">
    <property type="entry name" value="NAD(P)-binding Rossmann-fold domains"/>
    <property type="match status" value="1"/>
</dbReference>
<evidence type="ECO:0000259" key="4">
    <source>
        <dbReference type="Pfam" id="PF22725"/>
    </source>
</evidence>
<dbReference type="Pfam" id="PF22725">
    <property type="entry name" value="GFO_IDH_MocA_C3"/>
    <property type="match status" value="1"/>
</dbReference>